<dbReference type="SUPFAM" id="SSF101898">
    <property type="entry name" value="NHL repeat"/>
    <property type="match status" value="1"/>
</dbReference>
<dbReference type="InterPro" id="IPR000315">
    <property type="entry name" value="Znf_B-box"/>
</dbReference>
<name>A0A8B8B213_CRAVI</name>
<keyword evidence="1" id="KW-0862">Zinc</keyword>
<dbReference type="Gene3D" id="2.120.10.30">
    <property type="entry name" value="TolB, C-terminal domain"/>
    <property type="match status" value="1"/>
</dbReference>
<dbReference type="InterPro" id="IPR047153">
    <property type="entry name" value="TRIM45/56/19-like"/>
</dbReference>
<feature type="domain" description="B box-type" evidence="2">
    <location>
        <begin position="8"/>
        <end position="53"/>
    </location>
</feature>
<keyword evidence="1" id="KW-0863">Zinc-finger</keyword>
<evidence type="ECO:0000313" key="4">
    <source>
        <dbReference type="RefSeq" id="XP_022297346.1"/>
    </source>
</evidence>
<dbReference type="Gene3D" id="3.30.160.60">
    <property type="entry name" value="Classic Zinc Finger"/>
    <property type="match status" value="1"/>
</dbReference>
<dbReference type="SMART" id="SM00336">
    <property type="entry name" value="BBOX"/>
    <property type="match status" value="2"/>
</dbReference>
<dbReference type="OrthoDB" id="10006525at2759"/>
<reference evidence="4" key="1">
    <citation type="submission" date="2025-08" db="UniProtKB">
        <authorList>
            <consortium name="RefSeq"/>
        </authorList>
    </citation>
    <scope>IDENTIFICATION</scope>
    <source>
        <tissue evidence="4">Whole sample</tissue>
    </source>
</reference>
<dbReference type="GO" id="GO:0008270">
    <property type="term" value="F:zinc ion binding"/>
    <property type="evidence" value="ECO:0007669"/>
    <property type="project" value="UniProtKB-KW"/>
</dbReference>
<keyword evidence="1" id="KW-0479">Metal-binding</keyword>
<evidence type="ECO:0000313" key="3">
    <source>
        <dbReference type="Proteomes" id="UP000694844"/>
    </source>
</evidence>
<sequence length="569" mass="64209">MDPQKSAQDALRCSLCSASVPSMYCDICHINLCKGCVGEHIYDGSKDHKVVPFDKRGLNFKCPSHSTKICELQCEDCDIPVCILCVSIGEHLGHEVVEILKSLKKKKDKIHSDLQELENSIYSNYQEAVLNIPIKRADLKSYFKKQTTTLNKQGDALHSEIDSVMKKMQSELDDMECQYLAALDEQGNNMNHIINEITHIIEDMKRLLETSDICLVSKYKSRNKEFRRLPAQLEVILPTFTPYKIDSKQICQQFGSLSKLVITKETDGGSEESPDAKPIPPVKTFIDEPEVITDIKTDYEELCSVSCLNDTDFWTCGASKFLQLHSLQGNLLKSIQTDSGNWPHDIAVIENGDLAYTDPKDRSINVLSYSQKEWTLPLWRKGSKAQLQTKIKLHSWIPLYVSRTTLGDLLVIMDSYDRKQTKVVRYSGSTEKQSIQWDDQGQSFYSSGGTKYLCENRNLDICVADRDAGAVVVVSGAGKLRFRYTGPNSTSNEVFQPVGITTDSQARVLTSDYNNHHPLIHIVDQDGQFLRYIVNCGLRIPVGLSLDSEDNLFVADVNTGKVTKIKYYR</sequence>
<dbReference type="KEGG" id="cvn:111106815"/>
<dbReference type="PROSITE" id="PS50119">
    <property type="entry name" value="ZF_BBOX"/>
    <property type="match status" value="2"/>
</dbReference>
<dbReference type="RefSeq" id="XP_022297346.1">
    <property type="nucleotide sequence ID" value="XM_022441638.1"/>
</dbReference>
<dbReference type="PANTHER" id="PTHR25462">
    <property type="entry name" value="BONUS, ISOFORM C-RELATED"/>
    <property type="match status" value="1"/>
</dbReference>
<dbReference type="PANTHER" id="PTHR25462:SF296">
    <property type="entry name" value="MEIOTIC P26, ISOFORM F"/>
    <property type="match status" value="1"/>
</dbReference>
<feature type="domain" description="B box-type" evidence="2">
    <location>
        <begin position="62"/>
        <end position="99"/>
    </location>
</feature>
<dbReference type="SUPFAM" id="SSF57845">
    <property type="entry name" value="B-box zinc-binding domain"/>
    <property type="match status" value="1"/>
</dbReference>
<dbReference type="Proteomes" id="UP000694844">
    <property type="component" value="Chromosome 8"/>
</dbReference>
<evidence type="ECO:0000259" key="2">
    <source>
        <dbReference type="PROSITE" id="PS50119"/>
    </source>
</evidence>
<dbReference type="Pfam" id="PF00643">
    <property type="entry name" value="zf-B_box"/>
    <property type="match status" value="1"/>
</dbReference>
<gene>
    <name evidence="4" type="primary">LOC111106815</name>
</gene>
<dbReference type="InterPro" id="IPR011042">
    <property type="entry name" value="6-blade_b-propeller_TolB-like"/>
</dbReference>
<dbReference type="AlphaFoldDB" id="A0A8B8B213"/>
<organism evidence="3 4">
    <name type="scientific">Crassostrea virginica</name>
    <name type="common">Eastern oyster</name>
    <dbReference type="NCBI Taxonomy" id="6565"/>
    <lineage>
        <taxon>Eukaryota</taxon>
        <taxon>Metazoa</taxon>
        <taxon>Spiralia</taxon>
        <taxon>Lophotrochozoa</taxon>
        <taxon>Mollusca</taxon>
        <taxon>Bivalvia</taxon>
        <taxon>Autobranchia</taxon>
        <taxon>Pteriomorphia</taxon>
        <taxon>Ostreida</taxon>
        <taxon>Ostreoidea</taxon>
        <taxon>Ostreidae</taxon>
        <taxon>Crassostrea</taxon>
    </lineage>
</organism>
<evidence type="ECO:0000256" key="1">
    <source>
        <dbReference type="PROSITE-ProRule" id="PRU00024"/>
    </source>
</evidence>
<keyword evidence="3" id="KW-1185">Reference proteome</keyword>
<protein>
    <submittedName>
        <fullName evidence="4">E3 ubiquitin-protein ligase TRIM36-like</fullName>
    </submittedName>
</protein>
<accession>A0A8B8B213</accession>
<proteinExistence type="predicted"/>
<dbReference type="GeneID" id="111106815"/>